<reference evidence="4" key="3">
    <citation type="submission" date="2021-01" db="EMBL/GenBank/DDBJ databases">
        <title>Outbreak of Burkholderia contaminns endophthalmitis traced to a clinical ventilation system.</title>
        <authorList>
            <person name="Lipuma J."/>
            <person name="Spilker T."/>
            <person name="Kratholm J."/>
        </authorList>
    </citation>
    <scope>NUCLEOTIDE SEQUENCE</scope>
    <source>
        <strain evidence="4">HI4954</strain>
    </source>
</reference>
<dbReference type="EMBL" id="JAGEMX010000003">
    <property type="protein sequence ID" value="MBO1829876.1"/>
    <property type="molecule type" value="Genomic_DNA"/>
</dbReference>
<sequence>MANSRKQKPQTSGVFTTPDAQKVFGDLYLKGRRTTLRLHLKRELPAFPASTTITGELGDLRKVSCLDCVIGSSGSEYKGNAGRYHYAEILPHFVTIGDRHFAPGEPSIRAVHFTTPDLPSIFYDFGTFGHIFASKSAIESFAKECEPNHKIEFGESPEVFYFSGKYEVVAVETPIGRFRVSHQPTFSIGNSFSEYIKNHMIVSLEYSQPVIFDECIDRMMSIHRFLSVIAGRKQAIESVRMDLVNESTSTHSTLDLHWAFAPKKTKNEDNKPQPADVPLDAVRRPEEFKTVLVNWLSRDPEWRAARIRYAGCTGKGNSYSIDRLVAAANMFDILPPNAVPATSNLSPEVTKAQKECREIFKKLAPGVERDSILGALGRLNKPSLTKKVLHRVAIVSDEFGNRFPDLDLVAKTAVKFRNFFVHGGSDGFDYAKLEPLMPFLTDALEFIFATSDLICAGWNAVAWGDKHYGFGHSFTRFRWSYRTNADLLKEVLS</sequence>
<evidence type="ECO:0000313" key="4">
    <source>
        <dbReference type="EMBL" id="MBK1930370.1"/>
    </source>
</evidence>
<keyword evidence="7" id="KW-1185">Reference proteome</keyword>
<dbReference type="AlphaFoldDB" id="A0A250LF09"/>
<dbReference type="Proteomes" id="UP000664048">
    <property type="component" value="Unassembled WGS sequence"/>
</dbReference>
<protein>
    <submittedName>
        <fullName evidence="3">Uncharacterized protein</fullName>
    </submittedName>
</protein>
<name>A0A250LF09_9BURK</name>
<dbReference type="InterPro" id="IPR041223">
    <property type="entry name" value="ApeA_NTD"/>
</dbReference>
<reference evidence="5 7" key="4">
    <citation type="submission" date="2021-03" db="EMBL/GenBank/DDBJ databases">
        <title>Clinical course, treatment and visual outcome of an outbreak of Burkholderia contaminans endophthalmitis following cataract surgery.</title>
        <authorList>
            <person name="Lind C."/>
            <person name="Olsen K."/>
            <person name="Angelsen N.K."/>
            <person name="Krefting E.A."/>
            <person name="Fossen K."/>
            <person name="Gravningen K."/>
            <person name="Depoorter E."/>
            <person name="Vandamme P."/>
            <person name="Bertelsen G."/>
        </authorList>
    </citation>
    <scope>NUCLEOTIDE SEQUENCE [LARGE SCALE GENOMIC DNA]</scope>
    <source>
        <strain evidence="5 7">51242556</strain>
    </source>
</reference>
<dbReference type="Pfam" id="PF18862">
    <property type="entry name" value="ApeA_NTD1"/>
    <property type="match status" value="1"/>
</dbReference>
<feature type="domain" description="ApeA N-terminal" evidence="2">
    <location>
        <begin position="13"/>
        <end position="295"/>
    </location>
</feature>
<dbReference type="Proteomes" id="UP001220209">
    <property type="component" value="Chromosome 1"/>
</dbReference>
<organism evidence="3">
    <name type="scientific">Burkholderia contaminans</name>
    <dbReference type="NCBI Taxonomy" id="488447"/>
    <lineage>
        <taxon>Bacteria</taxon>
        <taxon>Pseudomonadati</taxon>
        <taxon>Pseudomonadota</taxon>
        <taxon>Betaproteobacteria</taxon>
        <taxon>Burkholderiales</taxon>
        <taxon>Burkholderiaceae</taxon>
        <taxon>Burkholderia</taxon>
        <taxon>Burkholderia cepacia complex</taxon>
    </lineage>
</organism>
<dbReference type="EMBL" id="CP090640">
    <property type="protein sequence ID" value="WFN16778.1"/>
    <property type="molecule type" value="Genomic_DNA"/>
</dbReference>
<evidence type="ECO:0000313" key="8">
    <source>
        <dbReference type="Proteomes" id="UP001220209"/>
    </source>
</evidence>
<dbReference type="Proteomes" id="UP000611459">
    <property type="component" value="Unassembled WGS sequence"/>
</dbReference>
<dbReference type="EMBL" id="JAENIB010000003">
    <property type="protein sequence ID" value="MBK1930370.1"/>
    <property type="molecule type" value="Genomic_DNA"/>
</dbReference>
<reference evidence="3" key="1">
    <citation type="journal article" date="2016" name="Biosci. Biotechnol. Biochem.">
        <title>Bioconversion of AHX to AOH by resting cells of Burkholderia contaminans CH-1.</title>
        <authorList>
            <person name="Choi J.H."/>
            <person name="Kikuchi A."/>
            <person name="Pumkaeo P."/>
            <person name="Hirai H."/>
            <person name="Tokuyama S."/>
            <person name="Kawagishi H."/>
        </authorList>
    </citation>
    <scope>NUCLEOTIDE SEQUENCE</scope>
    <source>
        <strain evidence="3">CH-1</strain>
    </source>
</reference>
<evidence type="ECO:0000313" key="7">
    <source>
        <dbReference type="Proteomes" id="UP000664048"/>
    </source>
</evidence>
<dbReference type="Pfam" id="PF18739">
    <property type="entry name" value="HEPN_Apea"/>
    <property type="match status" value="1"/>
</dbReference>
<dbReference type="OrthoDB" id="8043414at2"/>
<evidence type="ECO:0000313" key="3">
    <source>
        <dbReference type="EMBL" id="BBA42151.1"/>
    </source>
</evidence>
<dbReference type="RefSeq" id="WP_135370770.1">
    <property type="nucleotide sequence ID" value="NZ_AP018358.1"/>
</dbReference>
<evidence type="ECO:0000313" key="5">
    <source>
        <dbReference type="EMBL" id="MBO1829876.1"/>
    </source>
</evidence>
<evidence type="ECO:0000259" key="2">
    <source>
        <dbReference type="Pfam" id="PF18862"/>
    </source>
</evidence>
<proteinExistence type="predicted"/>
<gene>
    <name evidence="3" type="ORF">BCCH1_46260</name>
    <name evidence="5" type="ORF">J4M89_10815</name>
    <name evidence="4" type="ORF">JIN94_10800</name>
    <name evidence="6" type="ORF">LXE91_13900</name>
</gene>
<dbReference type="EMBL" id="AP018358">
    <property type="protein sequence ID" value="BBA42151.1"/>
    <property type="molecule type" value="Genomic_DNA"/>
</dbReference>
<evidence type="ECO:0000259" key="1">
    <source>
        <dbReference type="Pfam" id="PF18739"/>
    </source>
</evidence>
<feature type="domain" description="Apea-like HEPN" evidence="1">
    <location>
        <begin position="350"/>
        <end position="459"/>
    </location>
</feature>
<dbReference type="GeneID" id="93192021"/>
<evidence type="ECO:0000313" key="6">
    <source>
        <dbReference type="EMBL" id="WFN16778.1"/>
    </source>
</evidence>
<dbReference type="InterPro" id="IPR041229">
    <property type="entry name" value="HEPN_Apea"/>
</dbReference>
<reference evidence="6 8" key="5">
    <citation type="submission" date="2021-12" db="EMBL/GenBank/DDBJ databases">
        <title>Genomic and phenotypic characterization of three Burkholderia contaminans isolates recovered from different sources.</title>
        <authorList>
            <person name="Lopez De Volder A."/>
            <person name="Fan Y."/>
            <person name="Nunvar J."/>
            <person name="Herrera T."/>
            <person name="Timp W."/>
            <person name="Degrossi J."/>
        </authorList>
    </citation>
    <scope>NUCLEOTIDE SEQUENCE [LARGE SCALE GENOMIC DNA]</scope>
    <source>
        <strain evidence="6 8">LMG 23361</strain>
    </source>
</reference>
<reference evidence="3" key="2">
    <citation type="journal article" date="2017" name="Genome Announc.">
        <title>High-Quality Draft Genome Sequence of Burkholderia contaminans CH-1, a Gram-Negative Bacterium That Metabolizes 2-Azahypoxanthine, a Plant Growth-Regulating Compound.</title>
        <authorList>
            <person name="Choi J.-H."/>
            <person name="Sugiura H."/>
            <person name="Moriuchi R."/>
            <person name="Kawagishi H."/>
            <person name="Dohra H."/>
        </authorList>
    </citation>
    <scope>NUCLEOTIDE SEQUENCE</scope>
    <source>
        <strain evidence="3">CH-1</strain>
    </source>
</reference>
<accession>A0A250LF09</accession>